<keyword evidence="5" id="KW-0732">Signal</keyword>
<dbReference type="AlphaFoldDB" id="A0A8W8JTT3"/>
<evidence type="ECO:0000256" key="2">
    <source>
        <dbReference type="ARBA" id="ARBA00023157"/>
    </source>
</evidence>
<evidence type="ECO:0000256" key="1">
    <source>
        <dbReference type="ARBA" id="ARBA00022737"/>
    </source>
</evidence>
<accession>A0A8W8JTT3</accession>
<evidence type="ECO:0000256" key="3">
    <source>
        <dbReference type="PROSITE-ProRule" id="PRU00059"/>
    </source>
</evidence>
<dbReference type="InterPro" id="IPR035914">
    <property type="entry name" value="Sperma_CUB_dom_sf"/>
</dbReference>
<keyword evidence="1" id="KW-0677">Repeat</keyword>
<sequence>MNVLVFFYWITSVIALEKQQYTYSGDIDATRNSSTGIITSPGYPGNYPNNAAYTWTLKTGNLKASVSFNFTYFNIQNNDRTSHCQDYLQIKETEPCCYQAMHRCGFFSPFSLTVTGRIITISFASDNSLNAKGFNTTWKVLVQETPVTNAFTTTSWSSDISTKLSLTRTKNAVASTERTITIDSTNWEMSFTTSDTTTEIVIPLTSSQPVTSQTSTRSSVLGSQGVSKVYLAVGFSVVELALIAFGIYIIKKRRANTM</sequence>
<dbReference type="SUPFAM" id="SSF49854">
    <property type="entry name" value="Spermadhesin, CUB domain"/>
    <property type="match status" value="1"/>
</dbReference>
<dbReference type="PANTHER" id="PTHR24251">
    <property type="entry name" value="OVOCHYMASE-RELATED"/>
    <property type="match status" value="1"/>
</dbReference>
<evidence type="ECO:0000256" key="4">
    <source>
        <dbReference type="SAM" id="Phobius"/>
    </source>
</evidence>
<keyword evidence="4" id="KW-0472">Membrane</keyword>
<keyword evidence="8" id="KW-1185">Reference proteome</keyword>
<protein>
    <recommendedName>
        <fullName evidence="6">CUB domain-containing protein</fullName>
    </recommendedName>
</protein>
<comment type="caution">
    <text evidence="3">Lacks conserved residue(s) required for the propagation of feature annotation.</text>
</comment>
<name>A0A8W8JTT3_MAGGI</name>
<dbReference type="Proteomes" id="UP000005408">
    <property type="component" value="Unassembled WGS sequence"/>
</dbReference>
<reference evidence="7" key="1">
    <citation type="submission" date="2022-08" db="UniProtKB">
        <authorList>
            <consortium name="EnsemblMetazoa"/>
        </authorList>
    </citation>
    <scope>IDENTIFICATION</scope>
    <source>
        <strain evidence="7">05x7-T-G4-1.051#20</strain>
    </source>
</reference>
<keyword evidence="4" id="KW-1133">Transmembrane helix</keyword>
<dbReference type="CDD" id="cd00041">
    <property type="entry name" value="CUB"/>
    <property type="match status" value="1"/>
</dbReference>
<proteinExistence type="predicted"/>
<dbReference type="PROSITE" id="PS01180">
    <property type="entry name" value="CUB"/>
    <property type="match status" value="1"/>
</dbReference>
<keyword evidence="2" id="KW-1015">Disulfide bond</keyword>
<feature type="chain" id="PRO_5036496187" description="CUB domain-containing protein" evidence="5">
    <location>
        <begin position="16"/>
        <end position="258"/>
    </location>
</feature>
<dbReference type="SMART" id="SM00042">
    <property type="entry name" value="CUB"/>
    <property type="match status" value="1"/>
</dbReference>
<dbReference type="EnsemblMetazoa" id="G20932.1">
    <property type="protein sequence ID" value="G20932.1:cds"/>
    <property type="gene ID" value="G20932"/>
</dbReference>
<evidence type="ECO:0000313" key="7">
    <source>
        <dbReference type="EnsemblMetazoa" id="G20932.1:cds"/>
    </source>
</evidence>
<evidence type="ECO:0000313" key="8">
    <source>
        <dbReference type="Proteomes" id="UP000005408"/>
    </source>
</evidence>
<dbReference type="Pfam" id="PF00431">
    <property type="entry name" value="CUB"/>
    <property type="match status" value="1"/>
</dbReference>
<feature type="signal peptide" evidence="5">
    <location>
        <begin position="1"/>
        <end position="15"/>
    </location>
</feature>
<evidence type="ECO:0000256" key="5">
    <source>
        <dbReference type="SAM" id="SignalP"/>
    </source>
</evidence>
<feature type="domain" description="CUB" evidence="6">
    <location>
        <begin position="23"/>
        <end position="141"/>
    </location>
</feature>
<evidence type="ECO:0000259" key="6">
    <source>
        <dbReference type="PROSITE" id="PS01180"/>
    </source>
</evidence>
<dbReference type="Gene3D" id="2.60.120.290">
    <property type="entry name" value="Spermadhesin, CUB domain"/>
    <property type="match status" value="1"/>
</dbReference>
<keyword evidence="4" id="KW-0812">Transmembrane</keyword>
<dbReference type="InterPro" id="IPR000859">
    <property type="entry name" value="CUB_dom"/>
</dbReference>
<organism evidence="7 8">
    <name type="scientific">Magallana gigas</name>
    <name type="common">Pacific oyster</name>
    <name type="synonym">Crassostrea gigas</name>
    <dbReference type="NCBI Taxonomy" id="29159"/>
    <lineage>
        <taxon>Eukaryota</taxon>
        <taxon>Metazoa</taxon>
        <taxon>Spiralia</taxon>
        <taxon>Lophotrochozoa</taxon>
        <taxon>Mollusca</taxon>
        <taxon>Bivalvia</taxon>
        <taxon>Autobranchia</taxon>
        <taxon>Pteriomorphia</taxon>
        <taxon>Ostreida</taxon>
        <taxon>Ostreoidea</taxon>
        <taxon>Ostreidae</taxon>
        <taxon>Magallana</taxon>
    </lineage>
</organism>
<feature type="transmembrane region" description="Helical" evidence="4">
    <location>
        <begin position="229"/>
        <end position="250"/>
    </location>
</feature>